<feature type="compositionally biased region" description="Basic and acidic residues" evidence="1">
    <location>
        <begin position="49"/>
        <end position="73"/>
    </location>
</feature>
<dbReference type="Proteomes" id="UP001268864">
    <property type="component" value="Unassembled WGS sequence"/>
</dbReference>
<evidence type="ECO:0000313" key="3">
    <source>
        <dbReference type="Proteomes" id="UP001268864"/>
    </source>
</evidence>
<accession>A0ABU2FMY5</accession>
<evidence type="ECO:0000256" key="1">
    <source>
        <dbReference type="SAM" id="MobiDB-lite"/>
    </source>
</evidence>
<name>A0ABU2FMY5_9EURY</name>
<feature type="region of interest" description="Disordered" evidence="1">
    <location>
        <begin position="45"/>
        <end position="119"/>
    </location>
</feature>
<evidence type="ECO:0000313" key="2">
    <source>
        <dbReference type="EMBL" id="MDS0281657.1"/>
    </source>
</evidence>
<comment type="caution">
    <text evidence="2">The sequence shown here is derived from an EMBL/GenBank/DDBJ whole genome shotgun (WGS) entry which is preliminary data.</text>
</comment>
<keyword evidence="3" id="KW-1185">Reference proteome</keyword>
<dbReference type="RefSeq" id="WP_310899491.1">
    <property type="nucleotide sequence ID" value="NZ_JAMQOS010000001.1"/>
</dbReference>
<dbReference type="EMBL" id="JAMQOS010000001">
    <property type="protein sequence ID" value="MDS0281657.1"/>
    <property type="molecule type" value="Genomic_DNA"/>
</dbReference>
<sequence length="119" mass="12406">MSLIPLDQPRGDGPNSPGDGPEDASLLGRFLSGCKAALLALPGVSALASDRDDDRSEPTLDATERERSSERKAPATLPAGSATGEVEVVSTETDDTLTVEAVDNPDATISSDTWEPVER</sequence>
<feature type="region of interest" description="Disordered" evidence="1">
    <location>
        <begin position="1"/>
        <end position="25"/>
    </location>
</feature>
<gene>
    <name evidence="2" type="ORF">NDI86_05940</name>
</gene>
<reference evidence="2 3" key="1">
    <citation type="submission" date="2022-06" db="EMBL/GenBank/DDBJ databases">
        <title>Halomicroarcula sp. a new haloarchaeum isolate from saline soil.</title>
        <authorList>
            <person name="Strakova D."/>
            <person name="Galisteo C."/>
            <person name="Sanchez-Porro C."/>
            <person name="Ventosa A."/>
        </authorList>
    </citation>
    <scope>NUCLEOTIDE SEQUENCE [LARGE SCALE GENOMIC DNA]</scope>
    <source>
        <strain evidence="2 3">S3CR25-11</strain>
    </source>
</reference>
<proteinExistence type="predicted"/>
<organism evidence="2 3">
    <name type="scientific">Haloarcula onubensis</name>
    <dbReference type="NCBI Taxonomy" id="2950539"/>
    <lineage>
        <taxon>Archaea</taxon>
        <taxon>Methanobacteriati</taxon>
        <taxon>Methanobacteriota</taxon>
        <taxon>Stenosarchaea group</taxon>
        <taxon>Halobacteria</taxon>
        <taxon>Halobacteriales</taxon>
        <taxon>Haloarculaceae</taxon>
        <taxon>Haloarcula</taxon>
    </lineage>
</organism>
<protein>
    <submittedName>
        <fullName evidence="2">Uncharacterized protein</fullName>
    </submittedName>
</protein>